<dbReference type="EMBL" id="MPUH01000022">
    <property type="protein sequence ID" value="OMJ94705.1"/>
    <property type="molecule type" value="Genomic_DNA"/>
</dbReference>
<keyword evidence="2" id="KW-1185">Reference proteome</keyword>
<evidence type="ECO:0000313" key="2">
    <source>
        <dbReference type="Proteomes" id="UP000187209"/>
    </source>
</evidence>
<protein>
    <submittedName>
        <fullName evidence="1">Uncharacterized protein</fullName>
    </submittedName>
</protein>
<comment type="caution">
    <text evidence="1">The sequence shown here is derived from an EMBL/GenBank/DDBJ whole genome shotgun (WGS) entry which is preliminary data.</text>
</comment>
<evidence type="ECO:0000313" key="1">
    <source>
        <dbReference type="EMBL" id="OMJ94705.1"/>
    </source>
</evidence>
<sequence>MDKRRVLETLPESVLSELSKLEMDFKKSTEPIPKTFVLTGSLGHEKIKAAAKSFGNPERLSNPNEYLNFIIQLHESERLSHN</sequence>
<accession>A0A1R2D0E0</accession>
<gene>
    <name evidence="1" type="ORF">SteCoe_2043</name>
</gene>
<dbReference type="AlphaFoldDB" id="A0A1R2D0E0"/>
<dbReference type="Proteomes" id="UP000187209">
    <property type="component" value="Unassembled WGS sequence"/>
</dbReference>
<proteinExistence type="predicted"/>
<name>A0A1R2D0E0_9CILI</name>
<reference evidence="1 2" key="1">
    <citation type="submission" date="2016-11" db="EMBL/GenBank/DDBJ databases">
        <title>The macronuclear genome of Stentor coeruleus: a giant cell with tiny introns.</title>
        <authorList>
            <person name="Slabodnick M."/>
            <person name="Ruby J.G."/>
            <person name="Reiff S.B."/>
            <person name="Swart E.C."/>
            <person name="Gosai S."/>
            <person name="Prabakaran S."/>
            <person name="Witkowska E."/>
            <person name="Larue G.E."/>
            <person name="Fisher S."/>
            <person name="Freeman R.M."/>
            <person name="Gunawardena J."/>
            <person name="Chu W."/>
            <person name="Stover N.A."/>
            <person name="Gregory B.D."/>
            <person name="Nowacki M."/>
            <person name="Derisi J."/>
            <person name="Roy S.W."/>
            <person name="Marshall W.F."/>
            <person name="Sood P."/>
        </authorList>
    </citation>
    <scope>NUCLEOTIDE SEQUENCE [LARGE SCALE GENOMIC DNA]</scope>
    <source>
        <strain evidence="1">WM001</strain>
    </source>
</reference>
<organism evidence="1 2">
    <name type="scientific">Stentor coeruleus</name>
    <dbReference type="NCBI Taxonomy" id="5963"/>
    <lineage>
        <taxon>Eukaryota</taxon>
        <taxon>Sar</taxon>
        <taxon>Alveolata</taxon>
        <taxon>Ciliophora</taxon>
        <taxon>Postciliodesmatophora</taxon>
        <taxon>Heterotrichea</taxon>
        <taxon>Heterotrichida</taxon>
        <taxon>Stentoridae</taxon>
        <taxon>Stentor</taxon>
    </lineage>
</organism>